<evidence type="ECO:0000313" key="2">
    <source>
        <dbReference type="EMBL" id="KAH3693656.1"/>
    </source>
</evidence>
<comment type="caution">
    <text evidence="2">The sequence shown here is derived from an EMBL/GenBank/DDBJ whole genome shotgun (WGS) entry which is preliminary data.</text>
</comment>
<protein>
    <submittedName>
        <fullName evidence="2">Uncharacterized protein</fullName>
    </submittedName>
</protein>
<proteinExistence type="predicted"/>
<accession>A0A9D3Y7E7</accession>
<dbReference type="Proteomes" id="UP000828390">
    <property type="component" value="Unassembled WGS sequence"/>
</dbReference>
<reference evidence="2" key="1">
    <citation type="journal article" date="2019" name="bioRxiv">
        <title>The Genome of the Zebra Mussel, Dreissena polymorpha: A Resource for Invasive Species Research.</title>
        <authorList>
            <person name="McCartney M.A."/>
            <person name="Auch B."/>
            <person name="Kono T."/>
            <person name="Mallez S."/>
            <person name="Zhang Y."/>
            <person name="Obille A."/>
            <person name="Becker A."/>
            <person name="Abrahante J.E."/>
            <person name="Garbe J."/>
            <person name="Badalamenti J.P."/>
            <person name="Herman A."/>
            <person name="Mangelson H."/>
            <person name="Liachko I."/>
            <person name="Sullivan S."/>
            <person name="Sone E.D."/>
            <person name="Koren S."/>
            <person name="Silverstein K.A.T."/>
            <person name="Beckman K.B."/>
            <person name="Gohl D.M."/>
        </authorList>
    </citation>
    <scope>NUCLEOTIDE SEQUENCE</scope>
    <source>
        <strain evidence="2">Duluth1</strain>
        <tissue evidence="2">Whole animal</tissue>
    </source>
</reference>
<name>A0A9D3Y7E7_DREPO</name>
<reference evidence="2" key="2">
    <citation type="submission" date="2020-11" db="EMBL/GenBank/DDBJ databases">
        <authorList>
            <person name="McCartney M.A."/>
            <person name="Auch B."/>
            <person name="Kono T."/>
            <person name="Mallez S."/>
            <person name="Becker A."/>
            <person name="Gohl D.M."/>
            <person name="Silverstein K.A.T."/>
            <person name="Koren S."/>
            <person name="Bechman K.B."/>
            <person name="Herman A."/>
            <person name="Abrahante J.E."/>
            <person name="Garbe J."/>
        </authorList>
    </citation>
    <scope>NUCLEOTIDE SEQUENCE</scope>
    <source>
        <strain evidence="2">Duluth1</strain>
        <tissue evidence="2">Whole animal</tissue>
    </source>
</reference>
<gene>
    <name evidence="2" type="ORF">DPMN_081095</name>
</gene>
<sequence>MNPVKDMEAAVTKWLGGARDRNGERKSRETLREPALATPPPGSPSSTKANSNFSVDRYF</sequence>
<feature type="compositionally biased region" description="Polar residues" evidence="1">
    <location>
        <begin position="44"/>
        <end position="59"/>
    </location>
</feature>
<dbReference type="AlphaFoldDB" id="A0A9D3Y7E7"/>
<keyword evidence="3" id="KW-1185">Reference proteome</keyword>
<evidence type="ECO:0000313" key="3">
    <source>
        <dbReference type="Proteomes" id="UP000828390"/>
    </source>
</evidence>
<dbReference type="EMBL" id="JAIWYP010000016">
    <property type="protein sequence ID" value="KAH3693656.1"/>
    <property type="molecule type" value="Genomic_DNA"/>
</dbReference>
<evidence type="ECO:0000256" key="1">
    <source>
        <dbReference type="SAM" id="MobiDB-lite"/>
    </source>
</evidence>
<feature type="compositionally biased region" description="Basic and acidic residues" evidence="1">
    <location>
        <begin position="18"/>
        <end position="32"/>
    </location>
</feature>
<organism evidence="2 3">
    <name type="scientific">Dreissena polymorpha</name>
    <name type="common">Zebra mussel</name>
    <name type="synonym">Mytilus polymorpha</name>
    <dbReference type="NCBI Taxonomy" id="45954"/>
    <lineage>
        <taxon>Eukaryota</taxon>
        <taxon>Metazoa</taxon>
        <taxon>Spiralia</taxon>
        <taxon>Lophotrochozoa</taxon>
        <taxon>Mollusca</taxon>
        <taxon>Bivalvia</taxon>
        <taxon>Autobranchia</taxon>
        <taxon>Heteroconchia</taxon>
        <taxon>Euheterodonta</taxon>
        <taxon>Imparidentia</taxon>
        <taxon>Neoheterodontei</taxon>
        <taxon>Myida</taxon>
        <taxon>Dreissenoidea</taxon>
        <taxon>Dreissenidae</taxon>
        <taxon>Dreissena</taxon>
    </lineage>
</organism>
<feature type="region of interest" description="Disordered" evidence="1">
    <location>
        <begin position="1"/>
        <end position="59"/>
    </location>
</feature>